<proteinExistence type="predicted"/>
<protein>
    <submittedName>
        <fullName evidence="1">Uncharacterized protein</fullName>
    </submittedName>
</protein>
<comment type="caution">
    <text evidence="1">The sequence shown here is derived from an EMBL/GenBank/DDBJ whole genome shotgun (WGS) entry which is preliminary data.</text>
</comment>
<evidence type="ECO:0000313" key="1">
    <source>
        <dbReference type="EMBL" id="NKI31426.1"/>
    </source>
</evidence>
<organism evidence="1 2">
    <name type="scientific">Croceivirga thetidis</name>
    <dbReference type="NCBI Taxonomy" id="2721623"/>
    <lineage>
        <taxon>Bacteria</taxon>
        <taxon>Pseudomonadati</taxon>
        <taxon>Bacteroidota</taxon>
        <taxon>Flavobacteriia</taxon>
        <taxon>Flavobacteriales</taxon>
        <taxon>Flavobacteriaceae</taxon>
        <taxon>Croceivirga</taxon>
    </lineage>
</organism>
<keyword evidence="2" id="KW-1185">Reference proteome</keyword>
<name>A0ABX1GNB6_9FLAO</name>
<accession>A0ABX1GNB6</accession>
<sequence length="350" mass="41302">MKNQKNQALFLVFFLSMALVFSQNKEQPKISKLFRTDDVLKLRLNYSNKDVKKKTNDSTYLKTELFYFSQKDNDWKSLTTRIRARGNFRLEHCYFAPLKMRIKKDERKGTVFKGNKKLKVVLPCMKEKEANDNIIKEYMAYQLYQHVSPYHFKTRLFEAELLEQKSGKEKAHQVKGFFIEDLDGVVERFECNEQKRTVHPLQQDGLCSTRNAFFQFMIGNTDFSTGYQHNEKLIFVNKTNVPVPYDFDMSGLVNASYSRVSVVGNDELPIEHVSERLYRGFKRDRIVFETVRKEFLDKKEEILATVDSLKPLFESKNSFEKAKLYLLDYFKILANDHKFNEQIVAVARTK</sequence>
<evidence type="ECO:0000313" key="2">
    <source>
        <dbReference type="Proteomes" id="UP000718451"/>
    </source>
</evidence>
<dbReference type="EMBL" id="JAAWWL010000001">
    <property type="protein sequence ID" value="NKI31426.1"/>
    <property type="molecule type" value="Genomic_DNA"/>
</dbReference>
<gene>
    <name evidence="1" type="ORF">HCU67_05680</name>
</gene>
<reference evidence="1 2" key="1">
    <citation type="submission" date="2020-04" db="EMBL/GenBank/DDBJ databases">
        <authorList>
            <person name="Yoon J."/>
        </authorList>
    </citation>
    <scope>NUCLEOTIDE SEQUENCE [LARGE SCALE GENOMIC DNA]</scope>
    <source>
        <strain evidence="1 2">DJ-13</strain>
    </source>
</reference>
<dbReference type="Proteomes" id="UP000718451">
    <property type="component" value="Unassembled WGS sequence"/>
</dbReference>